<keyword evidence="7" id="KW-0270">Exopolysaccharide synthesis</keyword>
<evidence type="ECO:0000256" key="1">
    <source>
        <dbReference type="ARBA" id="ARBA00004141"/>
    </source>
</evidence>
<dbReference type="NCBIfam" id="TIGR03025">
    <property type="entry name" value="EPS_sugtrans"/>
    <property type="match status" value="1"/>
</dbReference>
<feature type="domain" description="Bacterial sugar transferase" evidence="9">
    <location>
        <begin position="260"/>
        <end position="443"/>
    </location>
</feature>
<evidence type="ECO:0000256" key="7">
    <source>
        <dbReference type="ARBA" id="ARBA00023169"/>
    </source>
</evidence>
<evidence type="ECO:0000256" key="5">
    <source>
        <dbReference type="ARBA" id="ARBA00022989"/>
    </source>
</evidence>
<dbReference type="RefSeq" id="WP_104517223.1">
    <property type="nucleotide sequence ID" value="NZ_NHRY01000040.1"/>
</dbReference>
<comment type="subcellular location">
    <subcellularLocation>
        <location evidence="1">Membrane</location>
        <topology evidence="1">Multi-pass membrane protein</topology>
    </subcellularLocation>
</comment>
<dbReference type="Pfam" id="PF02397">
    <property type="entry name" value="Bac_transf"/>
    <property type="match status" value="1"/>
</dbReference>
<dbReference type="GO" id="GO:0016780">
    <property type="term" value="F:phosphotransferase activity, for other substituted phosphate groups"/>
    <property type="evidence" value="ECO:0007669"/>
    <property type="project" value="TreeGrafter"/>
</dbReference>
<feature type="transmembrane region" description="Helical" evidence="8">
    <location>
        <begin position="84"/>
        <end position="102"/>
    </location>
</feature>
<protein>
    <recommendedName>
        <fullName evidence="9">Bacterial sugar transferase domain-containing protein</fullName>
    </recommendedName>
</protein>
<dbReference type="Proteomes" id="UP000239724">
    <property type="component" value="Unassembled WGS sequence"/>
</dbReference>
<keyword evidence="6 8" id="KW-0472">Membrane</keyword>
<evidence type="ECO:0000313" key="10">
    <source>
        <dbReference type="EMBL" id="PPQ38467.1"/>
    </source>
</evidence>
<keyword evidence="3" id="KW-0808">Transferase</keyword>
<dbReference type="OrthoDB" id="9808602at2"/>
<dbReference type="PANTHER" id="PTHR30576">
    <property type="entry name" value="COLANIC BIOSYNTHESIS UDP-GLUCOSE LIPID CARRIER TRANSFERASE"/>
    <property type="match status" value="1"/>
</dbReference>
<keyword evidence="4 8" id="KW-0812">Transmembrane</keyword>
<dbReference type="AlphaFoldDB" id="A0A2S6NN98"/>
<comment type="similarity">
    <text evidence="2">Belongs to the bacterial sugar transferase family.</text>
</comment>
<dbReference type="PANTHER" id="PTHR30576:SF0">
    <property type="entry name" value="UNDECAPRENYL-PHOSPHATE N-ACETYLGALACTOSAMINYL 1-PHOSPHATE TRANSFERASE-RELATED"/>
    <property type="match status" value="1"/>
</dbReference>
<dbReference type="GO" id="GO:0000271">
    <property type="term" value="P:polysaccharide biosynthetic process"/>
    <property type="evidence" value="ECO:0007669"/>
    <property type="project" value="UniProtKB-KW"/>
</dbReference>
<evidence type="ECO:0000256" key="4">
    <source>
        <dbReference type="ARBA" id="ARBA00022692"/>
    </source>
</evidence>
<evidence type="ECO:0000313" key="11">
    <source>
        <dbReference type="Proteomes" id="UP000239724"/>
    </source>
</evidence>
<comment type="caution">
    <text evidence="10">The sequence shown here is derived from an EMBL/GenBank/DDBJ whole genome shotgun (WGS) entry which is preliminary data.</text>
</comment>
<feature type="transmembrane region" description="Helical" evidence="8">
    <location>
        <begin position="265"/>
        <end position="286"/>
    </location>
</feature>
<dbReference type="InterPro" id="IPR003362">
    <property type="entry name" value="Bact_transf"/>
</dbReference>
<reference evidence="10 11" key="1">
    <citation type="journal article" date="2018" name="Arch. Microbiol.">
        <title>New insights into the metabolic potential of the phototrophic purple bacterium Rhodopila globiformis DSM 161(T) from its draft genome sequence and evidence for a vanadium-dependent nitrogenase.</title>
        <authorList>
            <person name="Imhoff J.F."/>
            <person name="Rahn T."/>
            <person name="Kunzel S."/>
            <person name="Neulinger S.C."/>
        </authorList>
    </citation>
    <scope>NUCLEOTIDE SEQUENCE [LARGE SCALE GENOMIC DNA]</scope>
    <source>
        <strain evidence="10 11">DSM 161</strain>
    </source>
</reference>
<evidence type="ECO:0000256" key="2">
    <source>
        <dbReference type="ARBA" id="ARBA00006464"/>
    </source>
</evidence>
<keyword evidence="11" id="KW-1185">Reference proteome</keyword>
<feature type="transmembrane region" description="Helical" evidence="8">
    <location>
        <begin position="53"/>
        <end position="72"/>
    </location>
</feature>
<dbReference type="EMBL" id="NHRY01000040">
    <property type="protein sequence ID" value="PPQ38467.1"/>
    <property type="molecule type" value="Genomic_DNA"/>
</dbReference>
<accession>A0A2S6NN98</accession>
<sequence>MQRAMAQSMPRDMAVLGLAELALSFAVIDAMIRASGAHGPVVASIPLTAFASAALAALIALVIGVIGLTVGLYQPEVCLNRRRLMPATGLAAVLAFAVLLAANGGLGAHSSLAVVLDTAWEFAVWLAAVAAIRTIHSLDFVRNRLIRRIVLLGDAAQVAACAGRLHGPGSRLFEPVALAAADLSWQALRRSRVWGVVLLPGSDAAAADALLDCKLRGMPIVGGAGFQEHYLGRIEPEALRIEELLVADGFAGGGAGAALKRGCDIVIALVLLTMALPVMLVTAIAIRLDSHGPVIYRQQRVGQFGRVFTVFKFRSMRTDPEACGTPRWAQTGDPRVTRIGRIIRASRIDELPQLANVLRGEMSLVGPRPERPLFVEQLARAIPFYRQRAYVKPGLTGWAQVNYPYGASIEDAREKLAYDLYYVKHSSFWLDLLILLRTVRVVLFQEGSR</sequence>
<dbReference type="InterPro" id="IPR017475">
    <property type="entry name" value="EPS_sugar_tfrase"/>
</dbReference>
<gene>
    <name evidence="10" type="ORF">CCS01_02280</name>
</gene>
<name>A0A2S6NN98_RHOGL</name>
<evidence type="ECO:0000259" key="9">
    <source>
        <dbReference type="Pfam" id="PF02397"/>
    </source>
</evidence>
<organism evidence="10 11">
    <name type="scientific">Rhodopila globiformis</name>
    <name type="common">Rhodopseudomonas globiformis</name>
    <dbReference type="NCBI Taxonomy" id="1071"/>
    <lineage>
        <taxon>Bacteria</taxon>
        <taxon>Pseudomonadati</taxon>
        <taxon>Pseudomonadota</taxon>
        <taxon>Alphaproteobacteria</taxon>
        <taxon>Acetobacterales</taxon>
        <taxon>Acetobacteraceae</taxon>
        <taxon>Rhodopila</taxon>
    </lineage>
</organism>
<keyword evidence="5 8" id="KW-1133">Transmembrane helix</keyword>
<proteinExistence type="inferred from homology"/>
<evidence type="ECO:0000256" key="8">
    <source>
        <dbReference type="SAM" id="Phobius"/>
    </source>
</evidence>
<evidence type="ECO:0000256" key="6">
    <source>
        <dbReference type="ARBA" id="ARBA00023136"/>
    </source>
</evidence>
<dbReference type="GO" id="GO:0016020">
    <property type="term" value="C:membrane"/>
    <property type="evidence" value="ECO:0007669"/>
    <property type="project" value="UniProtKB-SubCell"/>
</dbReference>
<feature type="transmembrane region" description="Helical" evidence="8">
    <location>
        <begin position="122"/>
        <end position="141"/>
    </location>
</feature>
<evidence type="ECO:0000256" key="3">
    <source>
        <dbReference type="ARBA" id="ARBA00022679"/>
    </source>
</evidence>